<comment type="caution">
    <text evidence="1">The sequence shown here is derived from an EMBL/GenBank/DDBJ whole genome shotgun (WGS) entry which is preliminary data.</text>
</comment>
<reference evidence="1 2" key="1">
    <citation type="submission" date="2017-10" db="EMBL/GenBank/DDBJ databases">
        <title>Sequencing the genomes of 1000 actinobacteria strains.</title>
        <authorList>
            <person name="Klenk H.-P."/>
        </authorList>
    </citation>
    <scope>NUCLEOTIDE SEQUENCE [LARGE SCALE GENOMIC DNA]</scope>
    <source>
        <strain evidence="1 2">DSM 21863</strain>
    </source>
</reference>
<gene>
    <name evidence="1" type="ORF">ATJ88_1459</name>
</gene>
<accession>A0A2A9EUH2</accession>
<evidence type="ECO:0000313" key="1">
    <source>
        <dbReference type="EMBL" id="PFG42787.1"/>
    </source>
</evidence>
<dbReference type="RefSeq" id="WP_098463240.1">
    <property type="nucleotide sequence ID" value="NZ_PDJJ01000001.1"/>
</dbReference>
<proteinExistence type="predicted"/>
<dbReference type="OrthoDB" id="3537879at2"/>
<evidence type="ECO:0000313" key="2">
    <source>
        <dbReference type="Proteomes" id="UP000224130"/>
    </source>
</evidence>
<sequence>MGHGHAVRQERRHTTTIVTDYFAAPTDALAATVVHAELGPSTPARGSGEPLFDTVRMPSVEPFVMLGSLAEVVCRRPYGEVTADPRHGNLVSGQDDGPFVVTVSADLSGRLAAASPHELAEAARRWASGRAFDEPAAQRLATALVALGELAWRAADVRHSLYCWAQLTPPGGTTH</sequence>
<organism evidence="1 2">
    <name type="scientific">Isoptericola jiangsuensis</name>
    <dbReference type="NCBI Taxonomy" id="548579"/>
    <lineage>
        <taxon>Bacteria</taxon>
        <taxon>Bacillati</taxon>
        <taxon>Actinomycetota</taxon>
        <taxon>Actinomycetes</taxon>
        <taxon>Micrococcales</taxon>
        <taxon>Promicromonosporaceae</taxon>
        <taxon>Isoptericola</taxon>
    </lineage>
</organism>
<keyword evidence="2" id="KW-1185">Reference proteome</keyword>
<dbReference type="Proteomes" id="UP000224130">
    <property type="component" value="Unassembled WGS sequence"/>
</dbReference>
<protein>
    <submittedName>
        <fullName evidence="1">Uncharacterized protein</fullName>
    </submittedName>
</protein>
<dbReference type="AlphaFoldDB" id="A0A2A9EUH2"/>
<name>A0A2A9EUH2_9MICO</name>
<dbReference type="EMBL" id="PDJJ01000001">
    <property type="protein sequence ID" value="PFG42787.1"/>
    <property type="molecule type" value="Genomic_DNA"/>
</dbReference>